<dbReference type="GO" id="GO:0005783">
    <property type="term" value="C:endoplasmic reticulum"/>
    <property type="evidence" value="ECO:0007669"/>
    <property type="project" value="TreeGrafter"/>
</dbReference>
<dbReference type="GO" id="GO:0005509">
    <property type="term" value="F:calcium ion binding"/>
    <property type="evidence" value="ECO:0007669"/>
    <property type="project" value="InterPro"/>
</dbReference>
<dbReference type="PANTHER" id="PTHR11742">
    <property type="entry name" value="MANNOSYL-OLIGOSACCHARIDE ALPHA-1,2-MANNOSIDASE-RELATED"/>
    <property type="match status" value="1"/>
</dbReference>
<evidence type="ECO:0000256" key="1">
    <source>
        <dbReference type="ARBA" id="ARBA00001913"/>
    </source>
</evidence>
<keyword evidence="9" id="KW-1185">Reference proteome</keyword>
<feature type="signal peptide" evidence="7">
    <location>
        <begin position="1"/>
        <end position="20"/>
    </location>
</feature>
<dbReference type="GO" id="GO:0036503">
    <property type="term" value="P:ERAD pathway"/>
    <property type="evidence" value="ECO:0007669"/>
    <property type="project" value="UniProtKB-ARBA"/>
</dbReference>
<feature type="non-terminal residue" evidence="8">
    <location>
        <position position="131"/>
    </location>
</feature>
<proteinExistence type="inferred from homology"/>
<dbReference type="Gene3D" id="1.50.10.10">
    <property type="match status" value="1"/>
</dbReference>
<dbReference type="Proteomes" id="UP001143981">
    <property type="component" value="Unassembled WGS sequence"/>
</dbReference>
<keyword evidence="6" id="KW-0326">Glycosidase</keyword>
<dbReference type="EC" id="3.2.1.-" evidence="6"/>
<dbReference type="InterPro" id="IPR036026">
    <property type="entry name" value="Seven-hairpin_glycosidases"/>
</dbReference>
<dbReference type="Pfam" id="PF01532">
    <property type="entry name" value="Glyco_hydro_47"/>
    <property type="match status" value="1"/>
</dbReference>
<comment type="caution">
    <text evidence="8">The sequence shown here is derived from an EMBL/GenBank/DDBJ whole genome shotgun (WGS) entry which is preliminary data.</text>
</comment>
<accession>A0A9W7YBL4</accession>
<evidence type="ECO:0000256" key="3">
    <source>
        <dbReference type="ARBA" id="ARBA00007658"/>
    </source>
</evidence>
<dbReference type="EMBL" id="JANBOI010000695">
    <property type="protein sequence ID" value="KAJ1728999.1"/>
    <property type="molecule type" value="Genomic_DNA"/>
</dbReference>
<comment type="cofactor">
    <cofactor evidence="1">
        <name>Ca(2+)</name>
        <dbReference type="ChEBI" id="CHEBI:29108"/>
    </cofactor>
</comment>
<feature type="chain" id="PRO_5040817086" description="alpha-1,2-Mannosidase" evidence="7">
    <location>
        <begin position="21"/>
        <end position="131"/>
    </location>
</feature>
<sequence>MKIGLRGGFCLGLLAGLGASKQLAGGMAGLDGHTPKHRELEHFARNQVQANNFTDSDAVQRLRARRAAEVRKGFSNAWNAYKKHAFGADEINPLTLEPVTTRNGWGATLIDALDTLYIMGLDDEFKEATEK</sequence>
<dbReference type="OrthoDB" id="8118055at2759"/>
<evidence type="ECO:0000256" key="4">
    <source>
        <dbReference type="ARBA" id="ARBA00022801"/>
    </source>
</evidence>
<keyword evidence="4 6" id="KW-0378">Hydrolase</keyword>
<keyword evidence="5" id="KW-1015">Disulfide bond</keyword>
<protein>
    <recommendedName>
        <fullName evidence="6">alpha-1,2-Mannosidase</fullName>
        <ecNumber evidence="6">3.2.1.-</ecNumber>
    </recommendedName>
</protein>
<dbReference type="SUPFAM" id="SSF48225">
    <property type="entry name" value="Seven-hairpin glycosidases"/>
    <property type="match status" value="1"/>
</dbReference>
<dbReference type="GO" id="GO:0004571">
    <property type="term" value="F:mannosyl-oligosaccharide 1,2-alpha-mannosidase activity"/>
    <property type="evidence" value="ECO:0007669"/>
    <property type="project" value="InterPro"/>
</dbReference>
<evidence type="ECO:0000313" key="8">
    <source>
        <dbReference type="EMBL" id="KAJ1728999.1"/>
    </source>
</evidence>
<comment type="similarity">
    <text evidence="3 6">Belongs to the glycosyl hydrolase 47 family.</text>
</comment>
<evidence type="ECO:0000256" key="6">
    <source>
        <dbReference type="RuleBase" id="RU361193"/>
    </source>
</evidence>
<reference evidence="8" key="1">
    <citation type="submission" date="2022-07" db="EMBL/GenBank/DDBJ databases">
        <title>Phylogenomic reconstructions and comparative analyses of Kickxellomycotina fungi.</title>
        <authorList>
            <person name="Reynolds N.K."/>
            <person name="Stajich J.E."/>
            <person name="Barry K."/>
            <person name="Grigoriev I.V."/>
            <person name="Crous P."/>
            <person name="Smith M.E."/>
        </authorList>
    </citation>
    <scope>NUCLEOTIDE SEQUENCE</scope>
    <source>
        <strain evidence="8">BCRC 34381</strain>
    </source>
</reference>
<dbReference type="GO" id="GO:0005975">
    <property type="term" value="P:carbohydrate metabolic process"/>
    <property type="evidence" value="ECO:0007669"/>
    <property type="project" value="InterPro"/>
</dbReference>
<evidence type="ECO:0000256" key="5">
    <source>
        <dbReference type="ARBA" id="ARBA00023157"/>
    </source>
</evidence>
<dbReference type="PRINTS" id="PR00747">
    <property type="entry name" value="GLYHDRLASE47"/>
</dbReference>
<dbReference type="InterPro" id="IPR001382">
    <property type="entry name" value="Glyco_hydro_47"/>
</dbReference>
<name>A0A9W7YBL4_9FUNG</name>
<comment type="pathway">
    <text evidence="2">Protein modification; protein glycosylation.</text>
</comment>
<dbReference type="InterPro" id="IPR050749">
    <property type="entry name" value="Glycosyl_Hydrolase_47"/>
</dbReference>
<organism evidence="8 9">
    <name type="scientific">Coemansia biformis</name>
    <dbReference type="NCBI Taxonomy" id="1286918"/>
    <lineage>
        <taxon>Eukaryota</taxon>
        <taxon>Fungi</taxon>
        <taxon>Fungi incertae sedis</taxon>
        <taxon>Zoopagomycota</taxon>
        <taxon>Kickxellomycotina</taxon>
        <taxon>Kickxellomycetes</taxon>
        <taxon>Kickxellales</taxon>
        <taxon>Kickxellaceae</taxon>
        <taxon>Coemansia</taxon>
    </lineage>
</organism>
<keyword evidence="7" id="KW-0732">Signal</keyword>
<dbReference type="PANTHER" id="PTHR11742:SF103">
    <property type="entry name" value="ENDOPLASMIC RETICULUM MANNOSIDASE MNL2-RELATED"/>
    <property type="match status" value="1"/>
</dbReference>
<dbReference type="InterPro" id="IPR012341">
    <property type="entry name" value="6hp_glycosidase-like_sf"/>
</dbReference>
<dbReference type="AlphaFoldDB" id="A0A9W7YBL4"/>
<gene>
    <name evidence="8" type="ORF">LPJ61_003734</name>
</gene>
<evidence type="ECO:0000256" key="7">
    <source>
        <dbReference type="SAM" id="SignalP"/>
    </source>
</evidence>
<evidence type="ECO:0000313" key="9">
    <source>
        <dbReference type="Proteomes" id="UP001143981"/>
    </source>
</evidence>
<dbReference type="GO" id="GO:0016020">
    <property type="term" value="C:membrane"/>
    <property type="evidence" value="ECO:0007669"/>
    <property type="project" value="InterPro"/>
</dbReference>
<evidence type="ECO:0000256" key="2">
    <source>
        <dbReference type="ARBA" id="ARBA00004922"/>
    </source>
</evidence>